<dbReference type="RefSeq" id="WP_038082799.1">
    <property type="nucleotide sequence ID" value="NZ_JHEG04000001.1"/>
</dbReference>
<dbReference type="EMBL" id="JHEG02000043">
    <property type="protein sequence ID" value="KIE11733.1"/>
    <property type="molecule type" value="Genomic_DNA"/>
</dbReference>
<sequence>MAPYSLNLPLQLQQEAERYASSQGISLEQFIIWAVAEKVGVLNQPVDDPAYPGITYRIGASGTRVSVLRGTGLRVQTLVIASQQWGLSVPEIASEYNLSETQVHEALAFYAAHSQEVDKAIASEQALELHHV</sequence>
<protein>
    <submittedName>
        <fullName evidence="1">DUF433 domain-containing protein</fullName>
    </submittedName>
</protein>
<gene>
    <name evidence="2" type="ORF">DA73_0214475</name>
    <name evidence="1" type="ORF">DA73_0400020350</name>
</gene>
<reference evidence="2" key="1">
    <citation type="journal article" date="2015" name="Genome Announc.">
        <title>Draft Genome Sequence of Tolypothrix boutellei Strain VB521301.</title>
        <authorList>
            <person name="Chandrababunaidu M.M."/>
            <person name="Singh D."/>
            <person name="Sen D."/>
            <person name="Bhan S."/>
            <person name="Das S."/>
            <person name="Gupta A."/>
            <person name="Adhikary S.P."/>
            <person name="Tripathy S."/>
        </authorList>
    </citation>
    <scope>NUCLEOTIDE SEQUENCE</scope>
    <source>
        <strain evidence="2">VB521301</strain>
    </source>
</reference>
<evidence type="ECO:0000313" key="2">
    <source>
        <dbReference type="EMBL" id="KIE11733.1"/>
    </source>
</evidence>
<dbReference type="Gene3D" id="1.10.10.10">
    <property type="entry name" value="Winged helix-like DNA-binding domain superfamily/Winged helix DNA-binding domain"/>
    <property type="match status" value="1"/>
</dbReference>
<dbReference type="Proteomes" id="UP000029738">
    <property type="component" value="Unassembled WGS sequence"/>
</dbReference>
<dbReference type="SUPFAM" id="SSF46689">
    <property type="entry name" value="Homeodomain-like"/>
    <property type="match status" value="1"/>
</dbReference>
<dbReference type="AlphaFoldDB" id="A0A0C1R7Q9"/>
<dbReference type="InterPro" id="IPR009057">
    <property type="entry name" value="Homeodomain-like_sf"/>
</dbReference>
<dbReference type="InterPro" id="IPR007367">
    <property type="entry name" value="DUF433"/>
</dbReference>
<dbReference type="Pfam" id="PF04255">
    <property type="entry name" value="DUF433"/>
    <property type="match status" value="1"/>
</dbReference>
<organism evidence="2">
    <name type="scientific">Tolypothrix bouteillei VB521301</name>
    <dbReference type="NCBI Taxonomy" id="1479485"/>
    <lineage>
        <taxon>Bacteria</taxon>
        <taxon>Bacillati</taxon>
        <taxon>Cyanobacteriota</taxon>
        <taxon>Cyanophyceae</taxon>
        <taxon>Nostocales</taxon>
        <taxon>Tolypothrichaceae</taxon>
        <taxon>Tolypothrix</taxon>
    </lineage>
</organism>
<proteinExistence type="predicted"/>
<dbReference type="InterPro" id="IPR036388">
    <property type="entry name" value="WH-like_DNA-bd_sf"/>
</dbReference>
<dbReference type="OrthoDB" id="485993at2"/>
<keyword evidence="3" id="KW-1185">Reference proteome</keyword>
<comment type="caution">
    <text evidence="2">The sequence shown here is derived from an EMBL/GenBank/DDBJ whole genome shotgun (WGS) entry which is preliminary data.</text>
</comment>
<name>A0A0C1R7Q9_9CYAN</name>
<dbReference type="EMBL" id="JHEG04000001">
    <property type="protein sequence ID" value="KAF3887575.1"/>
    <property type="molecule type" value="Genomic_DNA"/>
</dbReference>
<reference evidence="1" key="2">
    <citation type="submission" date="2019-11" db="EMBL/GenBank/DDBJ databases">
        <title>Improved Assembly of Tolypothrix boutellei genome.</title>
        <authorList>
            <person name="Sarangi A.N."/>
            <person name="Mukherjee M."/>
            <person name="Ghosh S."/>
            <person name="Singh D."/>
            <person name="Das A."/>
            <person name="Kant S."/>
            <person name="Prusty A."/>
            <person name="Tripathy S."/>
        </authorList>
    </citation>
    <scope>NUCLEOTIDE SEQUENCE</scope>
    <source>
        <strain evidence="1">VB521301</strain>
    </source>
</reference>
<accession>A0A0C1R7Q9</accession>
<evidence type="ECO:0000313" key="1">
    <source>
        <dbReference type="EMBL" id="KAF3887575.1"/>
    </source>
</evidence>
<evidence type="ECO:0000313" key="3">
    <source>
        <dbReference type="Proteomes" id="UP000029738"/>
    </source>
</evidence>